<dbReference type="KEGG" id="ole:K0B96_00660"/>
<protein>
    <submittedName>
        <fullName evidence="2">Ig domain-containing protein</fullName>
    </submittedName>
</protein>
<keyword evidence="3" id="KW-1185">Reference proteome</keyword>
<organism evidence="2 3">
    <name type="scientific">Horticoccus luteus</name>
    <dbReference type="NCBI Taxonomy" id="2862869"/>
    <lineage>
        <taxon>Bacteria</taxon>
        <taxon>Pseudomonadati</taxon>
        <taxon>Verrucomicrobiota</taxon>
        <taxon>Opitutia</taxon>
        <taxon>Opitutales</taxon>
        <taxon>Opitutaceae</taxon>
        <taxon>Horticoccus</taxon>
    </lineage>
</organism>
<dbReference type="InterPro" id="IPR013431">
    <property type="entry name" value="Delta_60_rpt"/>
</dbReference>
<evidence type="ECO:0000256" key="1">
    <source>
        <dbReference type="SAM" id="SignalP"/>
    </source>
</evidence>
<dbReference type="NCBIfam" id="TIGR02608">
    <property type="entry name" value="delta_60_rpt"/>
    <property type="match status" value="22"/>
</dbReference>
<reference evidence="2" key="1">
    <citation type="submission" date="2021-08" db="EMBL/GenBank/DDBJ databases">
        <title>Genome of a novel bacterium of the phylum Verrucomicrobia, Oleiharenicola sp. KSB-15.</title>
        <authorList>
            <person name="Chung J.-H."/>
            <person name="Ahn J.-H."/>
            <person name="Yoon Y."/>
            <person name="Kim D.-Y."/>
            <person name="An S.-H."/>
            <person name="Park I."/>
            <person name="Yeon J."/>
        </authorList>
    </citation>
    <scope>NUCLEOTIDE SEQUENCE</scope>
    <source>
        <strain evidence="2">KSB-15</strain>
    </source>
</reference>
<dbReference type="PANTHER" id="PTHR31778">
    <property type="entry name" value="BUD SITE SELECTION PROTEIN RAX2"/>
    <property type="match status" value="1"/>
</dbReference>
<dbReference type="GO" id="GO:1902929">
    <property type="term" value="C:plasma membrane of growing cell tip"/>
    <property type="evidence" value="ECO:0007669"/>
    <property type="project" value="TreeGrafter"/>
</dbReference>
<dbReference type="SUPFAM" id="SSF101898">
    <property type="entry name" value="NHL repeat"/>
    <property type="match status" value="2"/>
</dbReference>
<evidence type="ECO:0000313" key="3">
    <source>
        <dbReference type="Proteomes" id="UP000825051"/>
    </source>
</evidence>
<dbReference type="Pfam" id="PF17164">
    <property type="entry name" value="DUF5122"/>
    <property type="match status" value="26"/>
</dbReference>
<sequence length="1977" mass="201185">MISLLCRSWMYRVGFLGLAFLAALGTTGRAQASSVTFDGFEPDINGVVNIIVRQNDGKLIIGGQFTQVRTYTAAPVDRNNLARFNRDGTVDLSFNPNVNDAVTTLLLQPDGKIVVGGRFTSVQPAGAAAATTCNRVVRLQADGSVDATFDPTVGGNAVLTVNALALQANGQILLGALALPVMPGDTAPHRRLVRLNTDGSVDASFDPNPNSVVNAIAVQNDGKILVGGGFTTVQPNGAATATVRNRIARFNADGSLDTSFDPNANNAVNAIVVQPNGAILVGGTFTQFTPALTGVVSSRPHLGRLTPAGDVDSSYNPSPNGNVNTITLESDGRALIGGTFSGLVPNNLSAVVTRNFVARVNYDGSVDINFDPSANYVVNTIVVESDGRIVLGGNFTQLRVGSLYAAVPVNRVARVANDGSADVPFSSDLAGRILTTAQQADGKLVIGGTFVSIGGFTHFRLARLNIDGSVDGTFNPTFNGTVQALSVQSDGKILVGGTFTATNGTNAAYFVRLNVDGTLDTTFAPNPTGSVNSIALQSDGKVLFGGLFTTIQPKGDTESTLRYYLARLNADGSVDKNFDPEPNGAVLTIAVQSDGKIMIGGAFTTVQPNVKTVYARYYLARLNADGTVDGNYIVHATSQVNALVVQSDGKVVIGGAFTQIQPLGQTLVERHHLARITTDGKVDPDFDPNVSDPVLTLALQGSKILVGGTFTLFQPNGAAAPTARNFFARLNADGSLDTTLNLNPSYRPYDAVTSVLVQADQKIVITGDFVSVGVGGATTPQTHLVRLNADGSLDQTFLLGRADRTQVQINALAIGLTDRIVAGGSFSNLNGSLSPNLARFNYDGTPDLAFNPAPNGPVNALAIVAGATAPTGAVSWLQSDGTPLADAAAKSLLSGAVSSSARLPDGTIVLGGSFSRGDGSPGTNVAKVTSTGGLSATFTPTVSGPVYAVAVQSDGRILIAGNFATVNSNAHANLARLNADGSIDTSFNPSTNGAVLTLAVQSDGKILIGGAFTTVQGTGAATATDRGYLARLNADGTLDTAYNVIFNNAVTAVALQSDGKALVGGSYGTVQPVGVNTPVDRLHLIRLKTDGTIDSDFNPAPNAEVYAITVQPDGLILIGGAFTTIYADTSAPVSRAHFARLGTDGRIDPTLGTVFNSNVQAIALTSDGNILVGGAFTTVLPNDATVAVARARIARLKPTGALDTTFTPSYNGSVNALTIAADGNYVVGGGFSAIEAEESVLAGGAFTALNNVAAIRLALVNADGSIDPSFAPNPDGEVQALLRQPDGSLLVGGQFSAIGGGTRSYVARLSAAGALDGSFDAAVNGPVTAFAPQADGQLLLGGIFTTVHGTLRSYLARVSATGALDASFNPLPNSHVDAIAIQADGKILVGGGFTQIAGGARNYIARLNADGTLDGTFTADPNGIIQSIAVQADGHILVSGTSVTEISGAAVPYFARLNADGSFDTTFSTSGAGQVTAFVPESDGRVVIGGNFETVDGQPRFNIARIFLGGTAAQHLELSADIGTVTWVRSGASPELAGVEFETAPDGQSWTPLGTATRVGTTSNWQLSGLSLANGADVFIRARGVTLTGPNTSSGLLQSAQEFYTAGVPAISSPTTVNAATGTAFFYGIKASNSPTTYAATGLPAGLTIDPATGLISGQATQTGTFTVNLTATNANGTASATLTLIVSTPAASTAARLVNLSARVGLTGSGAPAISGFVITGSTARSVLVRAAGPALAHYGVQQPASAPRFTVHTASGAVVLSAAAWDSSNGLSTVFAQLGAFPFDTGSADAATVVTLNPGAYTVHTSTGLGSDGIALAEIYDSAAIAGDTTRLVNLSTRATISSGEGVVIGGFVIHGTGTRRMLVRVAGPALTGLGVADAVTDPVLSLYNASNVEIARNDNWETPVTVAGAYPAVSASEISGSAATAGAFAFASGSKDAAIIVTLPEGTYTAQAMGVLGATGEALIEVYELPDLAP</sequence>
<dbReference type="InterPro" id="IPR013783">
    <property type="entry name" value="Ig-like_fold"/>
</dbReference>
<feature type="chain" id="PRO_5034499391" evidence="1">
    <location>
        <begin position="33"/>
        <end position="1977"/>
    </location>
</feature>
<dbReference type="Gene3D" id="2.80.10.50">
    <property type="match status" value="13"/>
</dbReference>
<dbReference type="SUPFAM" id="SSF63829">
    <property type="entry name" value="Calcium-dependent phosphotriesterase"/>
    <property type="match status" value="1"/>
</dbReference>
<dbReference type="SUPFAM" id="SSF49313">
    <property type="entry name" value="Cadherin-like"/>
    <property type="match status" value="1"/>
</dbReference>
<feature type="signal peptide" evidence="1">
    <location>
        <begin position="1"/>
        <end position="32"/>
    </location>
</feature>
<dbReference type="RefSeq" id="WP_220162661.1">
    <property type="nucleotide sequence ID" value="NZ_CP080507.1"/>
</dbReference>
<dbReference type="Proteomes" id="UP000825051">
    <property type="component" value="Chromosome"/>
</dbReference>
<dbReference type="InterPro" id="IPR015919">
    <property type="entry name" value="Cadherin-like_sf"/>
</dbReference>
<name>A0A8F9TWL7_9BACT</name>
<dbReference type="GO" id="GO:0005935">
    <property type="term" value="C:cellular bud neck"/>
    <property type="evidence" value="ECO:0007669"/>
    <property type="project" value="TreeGrafter"/>
</dbReference>
<evidence type="ECO:0000313" key="2">
    <source>
        <dbReference type="EMBL" id="QYM79159.1"/>
    </source>
</evidence>
<dbReference type="PANTHER" id="PTHR31778:SF2">
    <property type="entry name" value="BUD SITE SELECTION PROTEIN RAX2"/>
    <property type="match status" value="1"/>
</dbReference>
<accession>A0A8F9TWL7</accession>
<dbReference type="EMBL" id="CP080507">
    <property type="protein sequence ID" value="QYM79159.1"/>
    <property type="molecule type" value="Genomic_DNA"/>
</dbReference>
<dbReference type="GO" id="GO:0005509">
    <property type="term" value="F:calcium ion binding"/>
    <property type="evidence" value="ECO:0007669"/>
    <property type="project" value="InterPro"/>
</dbReference>
<dbReference type="Pfam" id="PF05345">
    <property type="entry name" value="He_PIG"/>
    <property type="match status" value="1"/>
</dbReference>
<gene>
    <name evidence="2" type="ORF">K0B96_00660</name>
</gene>
<dbReference type="SUPFAM" id="SSF82171">
    <property type="entry name" value="DPP6 N-terminal domain-like"/>
    <property type="match status" value="1"/>
</dbReference>
<proteinExistence type="predicted"/>
<dbReference type="Gene3D" id="2.60.40.10">
    <property type="entry name" value="Immunoglobulins"/>
    <property type="match status" value="1"/>
</dbReference>
<keyword evidence="1" id="KW-0732">Signal</keyword>